<dbReference type="Pfam" id="PF07729">
    <property type="entry name" value="FCD"/>
    <property type="match status" value="1"/>
</dbReference>
<comment type="caution">
    <text evidence="5">The sequence shown here is derived from an EMBL/GenBank/DDBJ whole genome shotgun (WGS) entry which is preliminary data.</text>
</comment>
<evidence type="ECO:0000256" key="1">
    <source>
        <dbReference type="ARBA" id="ARBA00023015"/>
    </source>
</evidence>
<gene>
    <name evidence="5" type="ORF">PAI11_06730</name>
</gene>
<dbReference type="Gene3D" id="1.10.10.10">
    <property type="entry name" value="Winged helix-like DNA-binding domain superfamily/Winged helix DNA-binding domain"/>
    <property type="match status" value="1"/>
</dbReference>
<dbReference type="InterPro" id="IPR011711">
    <property type="entry name" value="GntR_C"/>
</dbReference>
<dbReference type="Gene3D" id="1.20.120.530">
    <property type="entry name" value="GntR ligand-binding domain-like"/>
    <property type="match status" value="1"/>
</dbReference>
<evidence type="ECO:0000313" key="5">
    <source>
        <dbReference type="EMBL" id="EHN12445.1"/>
    </source>
</evidence>
<dbReference type="GO" id="GO:0003677">
    <property type="term" value="F:DNA binding"/>
    <property type="evidence" value="ECO:0007669"/>
    <property type="project" value="UniProtKB-KW"/>
</dbReference>
<keyword evidence="1" id="KW-0805">Transcription regulation</keyword>
<evidence type="ECO:0000256" key="3">
    <source>
        <dbReference type="ARBA" id="ARBA00023163"/>
    </source>
</evidence>
<protein>
    <submittedName>
        <fullName evidence="5">Transcriptional regulator GntR family</fullName>
    </submittedName>
</protein>
<feature type="domain" description="HTH gntR-type" evidence="4">
    <location>
        <begin position="9"/>
        <end position="77"/>
    </location>
</feature>
<dbReference type="CDD" id="cd07377">
    <property type="entry name" value="WHTH_GntR"/>
    <property type="match status" value="1"/>
</dbReference>
<evidence type="ECO:0000313" key="6">
    <source>
        <dbReference type="Proteomes" id="UP000005143"/>
    </source>
</evidence>
<dbReference type="SUPFAM" id="SSF46785">
    <property type="entry name" value="Winged helix' DNA-binding domain"/>
    <property type="match status" value="1"/>
</dbReference>
<evidence type="ECO:0000256" key="2">
    <source>
        <dbReference type="ARBA" id="ARBA00023125"/>
    </source>
</evidence>
<dbReference type="PRINTS" id="PR00035">
    <property type="entry name" value="HTHGNTR"/>
</dbReference>
<dbReference type="SUPFAM" id="SSF48008">
    <property type="entry name" value="GntR ligand-binding domain-like"/>
    <property type="match status" value="1"/>
</dbReference>
<evidence type="ECO:0000259" key="4">
    <source>
        <dbReference type="PROSITE" id="PS50949"/>
    </source>
</evidence>
<dbReference type="GO" id="GO:0003700">
    <property type="term" value="F:DNA-binding transcription factor activity"/>
    <property type="evidence" value="ECO:0007669"/>
    <property type="project" value="InterPro"/>
</dbReference>
<reference evidence="5 6" key="1">
    <citation type="journal article" date="2013" name="Biodegradation">
        <title>Quantitative proteomic analysis of ibuprofen-degrading Patulibacter sp. strain I11.</title>
        <authorList>
            <person name="Almeida B."/>
            <person name="Kjeldal H."/>
            <person name="Lolas I."/>
            <person name="Knudsen A.D."/>
            <person name="Carvalho G."/>
            <person name="Nielsen K.L."/>
            <person name="Barreto Crespo M.T."/>
            <person name="Stensballe A."/>
            <person name="Nielsen J.L."/>
        </authorList>
    </citation>
    <scope>NUCLEOTIDE SEQUENCE [LARGE SCALE GENOMIC DNA]</scope>
    <source>
        <strain evidence="5 6">I11</strain>
    </source>
</reference>
<organism evidence="5 6">
    <name type="scientific">Patulibacter medicamentivorans</name>
    <dbReference type="NCBI Taxonomy" id="1097667"/>
    <lineage>
        <taxon>Bacteria</taxon>
        <taxon>Bacillati</taxon>
        <taxon>Actinomycetota</taxon>
        <taxon>Thermoleophilia</taxon>
        <taxon>Solirubrobacterales</taxon>
        <taxon>Patulibacteraceae</taxon>
        <taxon>Patulibacter</taxon>
    </lineage>
</organism>
<keyword evidence="2" id="KW-0238">DNA-binding</keyword>
<accession>H0E1L1</accession>
<dbReference type="Pfam" id="PF00392">
    <property type="entry name" value="GntR"/>
    <property type="match status" value="1"/>
</dbReference>
<dbReference type="InterPro" id="IPR000524">
    <property type="entry name" value="Tscrpt_reg_HTH_GntR"/>
</dbReference>
<dbReference type="AlphaFoldDB" id="H0E1L1"/>
<dbReference type="SMART" id="SM00345">
    <property type="entry name" value="HTH_GNTR"/>
    <property type="match status" value="1"/>
</dbReference>
<dbReference type="PATRIC" id="fig|1097667.3.peg.670"/>
<dbReference type="EMBL" id="AGUD01000023">
    <property type="protein sequence ID" value="EHN12445.1"/>
    <property type="molecule type" value="Genomic_DNA"/>
</dbReference>
<dbReference type="RefSeq" id="WP_007570861.1">
    <property type="nucleotide sequence ID" value="NZ_AGUD01000023.1"/>
</dbReference>
<dbReference type="PANTHER" id="PTHR43537:SF47">
    <property type="entry name" value="REGULATORY PROTEIN GNTR HTH"/>
    <property type="match status" value="1"/>
</dbReference>
<dbReference type="Proteomes" id="UP000005143">
    <property type="component" value="Unassembled WGS sequence"/>
</dbReference>
<keyword evidence="6" id="KW-1185">Reference proteome</keyword>
<dbReference type="PANTHER" id="PTHR43537">
    <property type="entry name" value="TRANSCRIPTIONAL REGULATOR, GNTR FAMILY"/>
    <property type="match status" value="1"/>
</dbReference>
<proteinExistence type="predicted"/>
<name>H0E1L1_9ACTN</name>
<dbReference type="SMART" id="SM00895">
    <property type="entry name" value="FCD"/>
    <property type="match status" value="1"/>
</dbReference>
<keyword evidence="3" id="KW-0804">Transcription</keyword>
<dbReference type="OrthoDB" id="3575876at2"/>
<dbReference type="InterPro" id="IPR036390">
    <property type="entry name" value="WH_DNA-bd_sf"/>
</dbReference>
<dbReference type="InterPro" id="IPR008920">
    <property type="entry name" value="TF_FadR/GntR_C"/>
</dbReference>
<dbReference type="PROSITE" id="PS50949">
    <property type="entry name" value="HTH_GNTR"/>
    <property type="match status" value="1"/>
</dbReference>
<sequence>MTLSSLGRSALSELAVEQLREHLAAGAWPVGARLPAEAELARQLDVGRSTVREAVRVLVHAGQLETRQGSGTYVRALVPPPEWEPRVRRAEVLEVYEVREALESQAARLAALRRTDDDLDRIDRTLQIRERTRAAGEVEPFVDADLAFHAAVVDAAHNVLLSEMFGSFLSVLRAALIEVVAGEVIDRIDSAGAHAALRDAIRARDPAGAVAATHDNVTVTARGLHPDTRSTDR</sequence>
<dbReference type="InterPro" id="IPR036388">
    <property type="entry name" value="WH-like_DNA-bd_sf"/>
</dbReference>